<dbReference type="Pfam" id="PF13953">
    <property type="entry name" value="PapC_C"/>
    <property type="match status" value="1"/>
</dbReference>
<evidence type="ECO:0000256" key="9">
    <source>
        <dbReference type="SAM" id="SignalP"/>
    </source>
</evidence>
<evidence type="ECO:0000256" key="6">
    <source>
        <dbReference type="ARBA" id="ARBA00022729"/>
    </source>
</evidence>
<comment type="subcellular location">
    <subcellularLocation>
        <location evidence="1">Cell outer membrane</location>
        <topology evidence="1">Multi-pass membrane protein</topology>
    </subcellularLocation>
</comment>
<keyword evidence="8" id="KW-0998">Cell outer membrane</keyword>
<evidence type="ECO:0000256" key="4">
    <source>
        <dbReference type="ARBA" id="ARBA00022452"/>
    </source>
</evidence>
<protein>
    <submittedName>
        <fullName evidence="12">Fimbrial biogenesis outer membrane usher protein</fullName>
    </submittedName>
</protein>
<dbReference type="FunFam" id="2.60.40.3110:FF:000001">
    <property type="entry name" value="Putative fimbrial outer membrane usher"/>
    <property type="match status" value="1"/>
</dbReference>
<evidence type="ECO:0000256" key="2">
    <source>
        <dbReference type="ARBA" id="ARBA00008064"/>
    </source>
</evidence>
<dbReference type="GO" id="GO:0009297">
    <property type="term" value="P:pilus assembly"/>
    <property type="evidence" value="ECO:0007669"/>
    <property type="project" value="InterPro"/>
</dbReference>
<dbReference type="PANTHER" id="PTHR30451">
    <property type="entry name" value="OUTER MEMBRANE USHER PROTEIN"/>
    <property type="match status" value="1"/>
</dbReference>
<gene>
    <name evidence="12" type="ORF">EKL94_15510</name>
</gene>
<evidence type="ECO:0000256" key="7">
    <source>
        <dbReference type="ARBA" id="ARBA00023136"/>
    </source>
</evidence>
<dbReference type="EMBL" id="RXLZ01000047">
    <property type="protein sequence ID" value="RTQ87514.1"/>
    <property type="molecule type" value="Genomic_DNA"/>
</dbReference>
<dbReference type="Pfam" id="PF00577">
    <property type="entry name" value="Usher"/>
    <property type="match status" value="1"/>
</dbReference>
<evidence type="ECO:0000256" key="8">
    <source>
        <dbReference type="ARBA" id="ARBA00023237"/>
    </source>
</evidence>
<keyword evidence="5" id="KW-0812">Transmembrane</keyword>
<keyword evidence="3" id="KW-0813">Transport</keyword>
<feature type="chain" id="PRO_5018740254" evidence="9">
    <location>
        <begin position="20"/>
        <end position="863"/>
    </location>
</feature>
<sequence length="863" mass="93084">MNVLFCSIQRVLAAPVVLAAVGSACSACAVAAPANLGEQALVAQSGAATAPAPTSATFNSDFLSGQATQVDLAAFSHGNPMVAGTYRVDLYVNGAWKGRRDLQFKADAQGRVDACVPISLLEEVGVDSEAVLVQQSPSVPADATSCVPVQQRMANAYGIYDSGNLRYDLSIPQVFLRREARGYVNPALWDRGINAGFVSYNFNAMENDSRVASGQRDRSAYLGLNMGLNLGGWQFRHDSNLTWNENDGRHWQGIATYAQRGIPKVRGLLTLGEAYTNGQLFDSIGYRGASLASDDRMLPDSLRGYAPVIRGIAETSARVEVRQNQQLIYSSTVSPGSFVIDDLYPTGYGGDLEVSVIEADGRRREFKVPFGSVPQMLREGVSRYSLTAGQVRNKLLNDEPWLLLGTYQRGIGNRLTLYGGSALSEGYLSMLYGVGLSTPVGAFAADVTHARTAFDRFGDRTGASVRLSYSNMIGETGTNLTLAAYRYSTEGFYSLQDAVYARDAEERGADPTARGRQRSQFQLTLNQPLGRRWGALYVTGSVRDFYDREGTAKQYQVGYNNAWRAVSYGFSALRTEEGTFGRSETQFLFSMSVPLGRSAHPLSFSADLGARDPGGYDSSRIGITGSAGADSNFNYGVAVSDSRQSGTAATANATYRSRYTALSANYGHSRDYRQASVGANGSVVVHPGGLTFTPQRGDTMAVVEALGARNARVGNAAGLRIDGRGYAVVPYLSPYRLNTVTLDPQGMAHDVELESSSQSIAPFAGAIGYVRFDTRRGNALLIQVRDRDHEALPFGAQVKDEQGQPVGMVSQGSRLYVRSEQRQGRLRVEWGAGADQQCWVDYQVPAGADASLTGFISMEAVCR</sequence>
<dbReference type="Gene3D" id="2.60.40.2070">
    <property type="match status" value="1"/>
</dbReference>
<dbReference type="InterPro" id="IPR043142">
    <property type="entry name" value="PapC-like_C_sf"/>
</dbReference>
<name>A0A3S0KBW6_STEMA</name>
<evidence type="ECO:0000256" key="5">
    <source>
        <dbReference type="ARBA" id="ARBA00022692"/>
    </source>
</evidence>
<keyword evidence="4" id="KW-1134">Transmembrane beta strand</keyword>
<dbReference type="InterPro" id="IPR025885">
    <property type="entry name" value="PapC_N"/>
</dbReference>
<feature type="domain" description="PapC-like C-terminal" evidence="10">
    <location>
        <begin position="781"/>
        <end position="845"/>
    </location>
</feature>
<dbReference type="InterPro" id="IPR037224">
    <property type="entry name" value="PapC_N_sf"/>
</dbReference>
<keyword evidence="6 9" id="KW-0732">Signal</keyword>
<evidence type="ECO:0000256" key="3">
    <source>
        <dbReference type="ARBA" id="ARBA00022448"/>
    </source>
</evidence>
<dbReference type="PANTHER" id="PTHR30451:SF20">
    <property type="entry name" value="FIMBRIAE USHER"/>
    <property type="match status" value="1"/>
</dbReference>
<dbReference type="Pfam" id="PF13954">
    <property type="entry name" value="PapC_N"/>
    <property type="match status" value="1"/>
</dbReference>
<accession>A0A3S0KBW6</accession>
<dbReference type="Gene3D" id="3.10.20.410">
    <property type="match status" value="1"/>
</dbReference>
<dbReference type="InterPro" id="IPR025949">
    <property type="entry name" value="PapC-like_C"/>
</dbReference>
<evidence type="ECO:0000313" key="13">
    <source>
        <dbReference type="Proteomes" id="UP000271705"/>
    </source>
</evidence>
<feature type="domain" description="PapC N-terminal" evidence="11">
    <location>
        <begin position="57"/>
        <end position="204"/>
    </location>
</feature>
<feature type="signal peptide" evidence="9">
    <location>
        <begin position="1"/>
        <end position="19"/>
    </location>
</feature>
<dbReference type="InterPro" id="IPR000015">
    <property type="entry name" value="Fimb_usher"/>
</dbReference>
<comment type="caution">
    <text evidence="12">The sequence shown here is derived from an EMBL/GenBank/DDBJ whole genome shotgun (WGS) entry which is preliminary data.</text>
</comment>
<dbReference type="InterPro" id="IPR042186">
    <property type="entry name" value="FimD_plug_dom"/>
</dbReference>
<dbReference type="Gene3D" id="2.60.40.2610">
    <property type="entry name" value="Outer membrane usher protein FimD, plug domain"/>
    <property type="match status" value="1"/>
</dbReference>
<evidence type="ECO:0000313" key="12">
    <source>
        <dbReference type="EMBL" id="RTQ87514.1"/>
    </source>
</evidence>
<dbReference type="Proteomes" id="UP000271705">
    <property type="component" value="Unassembled WGS sequence"/>
</dbReference>
<evidence type="ECO:0000256" key="1">
    <source>
        <dbReference type="ARBA" id="ARBA00004571"/>
    </source>
</evidence>
<dbReference type="AlphaFoldDB" id="A0A3S0KBW6"/>
<dbReference type="Gene3D" id="2.60.40.3110">
    <property type="match status" value="1"/>
</dbReference>
<proteinExistence type="inferred from homology"/>
<evidence type="ECO:0000259" key="11">
    <source>
        <dbReference type="Pfam" id="PF13954"/>
    </source>
</evidence>
<keyword evidence="7" id="KW-0472">Membrane</keyword>
<evidence type="ECO:0000259" key="10">
    <source>
        <dbReference type="Pfam" id="PF13953"/>
    </source>
</evidence>
<dbReference type="GO" id="GO:0015473">
    <property type="term" value="F:fimbrial usher porin activity"/>
    <property type="evidence" value="ECO:0007669"/>
    <property type="project" value="InterPro"/>
</dbReference>
<organism evidence="12 13">
    <name type="scientific">Stenotrophomonas maltophilia</name>
    <name type="common">Pseudomonas maltophilia</name>
    <name type="synonym">Xanthomonas maltophilia</name>
    <dbReference type="NCBI Taxonomy" id="40324"/>
    <lineage>
        <taxon>Bacteria</taxon>
        <taxon>Pseudomonadati</taxon>
        <taxon>Pseudomonadota</taxon>
        <taxon>Gammaproteobacteria</taxon>
        <taxon>Lysobacterales</taxon>
        <taxon>Lysobacteraceae</taxon>
        <taxon>Stenotrophomonas</taxon>
        <taxon>Stenotrophomonas maltophilia group</taxon>
    </lineage>
</organism>
<comment type="similarity">
    <text evidence="2">Belongs to the fimbrial export usher family.</text>
</comment>
<reference evidence="12 13" key="1">
    <citation type="submission" date="2018-12" db="EMBL/GenBank/DDBJ databases">
        <authorList>
            <person name="Kartti S."/>
            <person name="Manni A."/>
            <person name="Chemao El Fihri M.W."/>
            <person name="Laamarti M."/>
            <person name="Temsamani L."/>
            <person name="El Jamali J.E."/>
            <person name="Ouadghiri M."/>
            <person name="Ibrahimi A."/>
            <person name="Filati-Maltouf A."/>
        </authorList>
    </citation>
    <scope>NUCLEOTIDE SEQUENCE [LARGE SCALE GENOMIC DNA]</scope>
    <source>
        <strain evidence="12 13">MDMC339</strain>
    </source>
</reference>
<dbReference type="GO" id="GO:0009279">
    <property type="term" value="C:cell outer membrane"/>
    <property type="evidence" value="ECO:0007669"/>
    <property type="project" value="UniProtKB-SubCell"/>
</dbReference>
<dbReference type="SUPFAM" id="SSF141729">
    <property type="entry name" value="FimD N-terminal domain-like"/>
    <property type="match status" value="1"/>
</dbReference>